<dbReference type="EMBL" id="JACCBU010000001">
    <property type="protein sequence ID" value="NYE70759.1"/>
    <property type="molecule type" value="Genomic_DNA"/>
</dbReference>
<dbReference type="GO" id="GO:0016301">
    <property type="term" value="F:kinase activity"/>
    <property type="evidence" value="ECO:0007669"/>
    <property type="project" value="UniProtKB-KW"/>
</dbReference>
<organism evidence="1 2">
    <name type="scientific">Microlunatus parietis</name>
    <dbReference type="NCBI Taxonomy" id="682979"/>
    <lineage>
        <taxon>Bacteria</taxon>
        <taxon>Bacillati</taxon>
        <taxon>Actinomycetota</taxon>
        <taxon>Actinomycetes</taxon>
        <taxon>Propionibacteriales</taxon>
        <taxon>Propionibacteriaceae</taxon>
        <taxon>Microlunatus</taxon>
    </lineage>
</organism>
<dbReference type="PANTHER" id="PTHR37807:SF3">
    <property type="entry name" value="OS07G0160300 PROTEIN"/>
    <property type="match status" value="1"/>
</dbReference>
<proteinExistence type="predicted"/>
<dbReference type="AlphaFoldDB" id="A0A7Y9I6P2"/>
<evidence type="ECO:0000313" key="1">
    <source>
        <dbReference type="EMBL" id="NYE70759.1"/>
    </source>
</evidence>
<gene>
    <name evidence="1" type="ORF">BKA15_002088</name>
</gene>
<evidence type="ECO:0000313" key="2">
    <source>
        <dbReference type="Proteomes" id="UP000569914"/>
    </source>
</evidence>
<dbReference type="SUPFAM" id="SSF52540">
    <property type="entry name" value="P-loop containing nucleoside triphosphate hydrolases"/>
    <property type="match status" value="1"/>
</dbReference>
<sequence length="179" mass="19172">MATQLVLINGYPGAGKSTLARELAPELGATWLSKDLIKEALADAVGVDTLPTRRLGAVTGETIWLLAAEVEDLVLVETVANPTRDRGHFERGLKIAGVGQLVEVWCDVPAELAWERYLTRARHPVHPQGPASEAGWWELADQMEPLGLGPLIRVDTSAPVSVTAVAGEVRDVLRNPSAA</sequence>
<dbReference type="Gene3D" id="3.40.50.300">
    <property type="entry name" value="P-loop containing nucleotide triphosphate hydrolases"/>
    <property type="match status" value="1"/>
</dbReference>
<dbReference type="RefSeq" id="WP_179750459.1">
    <property type="nucleotide sequence ID" value="NZ_JACCBU010000001.1"/>
</dbReference>
<keyword evidence="2" id="KW-1185">Reference proteome</keyword>
<dbReference type="Proteomes" id="UP000569914">
    <property type="component" value="Unassembled WGS sequence"/>
</dbReference>
<dbReference type="CDD" id="cd01983">
    <property type="entry name" value="SIMIBI"/>
    <property type="match status" value="1"/>
</dbReference>
<keyword evidence="1" id="KW-0808">Transferase</keyword>
<accession>A0A7Y9I6P2</accession>
<reference evidence="1 2" key="1">
    <citation type="submission" date="2020-07" db="EMBL/GenBank/DDBJ databases">
        <title>Sequencing the genomes of 1000 actinobacteria strains.</title>
        <authorList>
            <person name="Klenk H.-P."/>
        </authorList>
    </citation>
    <scope>NUCLEOTIDE SEQUENCE [LARGE SCALE GENOMIC DNA]</scope>
    <source>
        <strain evidence="1 2">DSM 22083</strain>
    </source>
</reference>
<dbReference type="PANTHER" id="PTHR37807">
    <property type="entry name" value="OS07G0160300 PROTEIN"/>
    <property type="match status" value="1"/>
</dbReference>
<protein>
    <submittedName>
        <fullName evidence="1">Putative kinase</fullName>
    </submittedName>
</protein>
<name>A0A7Y9I6P2_9ACTN</name>
<dbReference type="InterPro" id="IPR027417">
    <property type="entry name" value="P-loop_NTPase"/>
</dbReference>
<keyword evidence="1" id="KW-0418">Kinase</keyword>
<comment type="caution">
    <text evidence="1">The sequence shown here is derived from an EMBL/GenBank/DDBJ whole genome shotgun (WGS) entry which is preliminary data.</text>
</comment>
<dbReference type="Pfam" id="PF13671">
    <property type="entry name" value="AAA_33"/>
    <property type="match status" value="1"/>
</dbReference>